<protein>
    <submittedName>
        <fullName evidence="2">Uncharacterized protein</fullName>
    </submittedName>
</protein>
<feature type="compositionally biased region" description="Acidic residues" evidence="1">
    <location>
        <begin position="135"/>
        <end position="145"/>
    </location>
</feature>
<sequence length="176" mass="19856">KQGGMTKQDNSNNNSNSISLFSWVHVILITLTPNKQQQQNIHQLSSQLSTISSTDSNQSIQSFYNNPYRSSSSKTTMKHPKILKNYDNIKNTNDKQCNYVDMPPQQFSNANNYPTFLIEPQRRQLPSTPASIIEKEDDNDDDDDGGGGSSTLDKQIKAKLLLLHQRHNSSIQKQSS</sequence>
<comment type="caution">
    <text evidence="2">The sequence shown here is derived from an EMBL/GenBank/DDBJ whole genome shotgun (WGS) entry which is preliminary data.</text>
</comment>
<evidence type="ECO:0000313" key="2">
    <source>
        <dbReference type="EMBL" id="CAF4646510.1"/>
    </source>
</evidence>
<name>A0A8S2ZNI7_9BILA</name>
<accession>A0A8S2ZNI7</accession>
<evidence type="ECO:0000256" key="1">
    <source>
        <dbReference type="SAM" id="MobiDB-lite"/>
    </source>
</evidence>
<organism evidence="2 3">
    <name type="scientific">Didymodactylos carnosus</name>
    <dbReference type="NCBI Taxonomy" id="1234261"/>
    <lineage>
        <taxon>Eukaryota</taxon>
        <taxon>Metazoa</taxon>
        <taxon>Spiralia</taxon>
        <taxon>Gnathifera</taxon>
        <taxon>Rotifera</taxon>
        <taxon>Eurotatoria</taxon>
        <taxon>Bdelloidea</taxon>
        <taxon>Philodinida</taxon>
        <taxon>Philodinidae</taxon>
        <taxon>Didymodactylos</taxon>
    </lineage>
</organism>
<dbReference type="EMBL" id="CAJOBC010141241">
    <property type="protein sequence ID" value="CAF4646510.1"/>
    <property type="molecule type" value="Genomic_DNA"/>
</dbReference>
<dbReference type="Proteomes" id="UP000681722">
    <property type="component" value="Unassembled WGS sequence"/>
</dbReference>
<proteinExistence type="predicted"/>
<reference evidence="2" key="1">
    <citation type="submission" date="2021-02" db="EMBL/GenBank/DDBJ databases">
        <authorList>
            <person name="Nowell W R."/>
        </authorList>
    </citation>
    <scope>NUCLEOTIDE SEQUENCE</scope>
</reference>
<evidence type="ECO:0000313" key="3">
    <source>
        <dbReference type="Proteomes" id="UP000681722"/>
    </source>
</evidence>
<feature type="region of interest" description="Disordered" evidence="1">
    <location>
        <begin position="119"/>
        <end position="153"/>
    </location>
</feature>
<dbReference type="AlphaFoldDB" id="A0A8S2ZNI7"/>
<gene>
    <name evidence="2" type="ORF">SRO942_LOCUS50285</name>
</gene>
<feature type="non-terminal residue" evidence="2">
    <location>
        <position position="1"/>
    </location>
</feature>
<feature type="non-terminal residue" evidence="2">
    <location>
        <position position="176"/>
    </location>
</feature>